<feature type="compositionally biased region" description="Polar residues" evidence="1">
    <location>
        <begin position="41"/>
        <end position="52"/>
    </location>
</feature>
<protein>
    <submittedName>
        <fullName evidence="2">Uncharacterized protein</fullName>
    </submittedName>
</protein>
<dbReference type="AlphaFoldDB" id="A0AAD5TBX7"/>
<sequence>MASIVKCLARQPVAPVNPPAPKTIDVASQTEPEQERESPDSSENSNTEVMSDNDSRWDGQFVFDENWKKEFFSRDLRKNVGDFAPLAISTKYQLRGSNIFSELGPQPLKDVDQSFKIFMDHHIQNGTEIATIKKRLQDLKAYYRHLTLDEKTRLVQDPKFEEKLSAFWDCICEKLEDEKFNKNQEASESHKQSALPRDEISKRVLSYANARLENLRNCSNTELEASGFTLIMSEENNGAPLRRELLGLSSDLNDANRYNLETGEITLSIYKTSGNYGSYSFKVVQKATETILKELIRRQERPGKIFTSVKGDKTHIIKTYFKMVTGKELFPTLLRHIHVTSQQSSGGLMFMREQGELASQMGHNRATQQQYYVKRGLFDVYNQECAEAATAAAAPVVEVVESEGSDIGTEPEGEPQGSASKKRGWVADEYAELEQLATRFNCDKQKMLKEAIDKKMLISRRNINTIGSKMQRVAADRRARNQDLGIYAKVNIKDSIQKEKRIKLN</sequence>
<name>A0AAD5TBX7_9FUNG</name>
<keyword evidence="3" id="KW-1185">Reference proteome</keyword>
<organism evidence="2 3">
    <name type="scientific">Geranomyces variabilis</name>
    <dbReference type="NCBI Taxonomy" id="109894"/>
    <lineage>
        <taxon>Eukaryota</taxon>
        <taxon>Fungi</taxon>
        <taxon>Fungi incertae sedis</taxon>
        <taxon>Chytridiomycota</taxon>
        <taxon>Chytridiomycota incertae sedis</taxon>
        <taxon>Chytridiomycetes</taxon>
        <taxon>Spizellomycetales</taxon>
        <taxon>Powellomycetaceae</taxon>
        <taxon>Geranomyces</taxon>
    </lineage>
</organism>
<feature type="region of interest" description="Disordered" evidence="1">
    <location>
        <begin position="13"/>
        <end position="55"/>
    </location>
</feature>
<evidence type="ECO:0000313" key="2">
    <source>
        <dbReference type="EMBL" id="KAJ3165474.1"/>
    </source>
</evidence>
<reference evidence="2" key="1">
    <citation type="submission" date="2020-05" db="EMBL/GenBank/DDBJ databases">
        <title>Phylogenomic resolution of chytrid fungi.</title>
        <authorList>
            <person name="Stajich J.E."/>
            <person name="Amses K."/>
            <person name="Simmons R."/>
            <person name="Seto K."/>
            <person name="Myers J."/>
            <person name="Bonds A."/>
            <person name="Quandt C.A."/>
            <person name="Barry K."/>
            <person name="Liu P."/>
            <person name="Grigoriev I."/>
            <person name="Longcore J.E."/>
            <person name="James T.Y."/>
        </authorList>
    </citation>
    <scope>NUCLEOTIDE SEQUENCE</scope>
    <source>
        <strain evidence="2">JEL0379</strain>
    </source>
</reference>
<comment type="caution">
    <text evidence="2">The sequence shown here is derived from an EMBL/GenBank/DDBJ whole genome shotgun (WGS) entry which is preliminary data.</text>
</comment>
<evidence type="ECO:0000256" key="1">
    <source>
        <dbReference type="SAM" id="MobiDB-lite"/>
    </source>
</evidence>
<dbReference type="Proteomes" id="UP001212152">
    <property type="component" value="Unassembled WGS sequence"/>
</dbReference>
<gene>
    <name evidence="2" type="ORF">HDU87_003041</name>
</gene>
<evidence type="ECO:0000313" key="3">
    <source>
        <dbReference type="Proteomes" id="UP001212152"/>
    </source>
</evidence>
<proteinExistence type="predicted"/>
<accession>A0AAD5TBX7</accession>
<dbReference type="EMBL" id="JADGJQ010000219">
    <property type="protein sequence ID" value="KAJ3165474.1"/>
    <property type="molecule type" value="Genomic_DNA"/>
</dbReference>
<feature type="region of interest" description="Disordered" evidence="1">
    <location>
        <begin position="402"/>
        <end position="423"/>
    </location>
</feature>
<feature type="compositionally biased region" description="Acidic residues" evidence="1">
    <location>
        <begin position="402"/>
        <end position="413"/>
    </location>
</feature>